<protein>
    <submittedName>
        <fullName evidence="2">Uncharacterized protein</fullName>
    </submittedName>
</protein>
<organism evidence="2 3">
    <name type="scientific">Armillaria gallica</name>
    <name type="common">Bulbous honey fungus</name>
    <name type="synonym">Armillaria bulbosa</name>
    <dbReference type="NCBI Taxonomy" id="47427"/>
    <lineage>
        <taxon>Eukaryota</taxon>
        <taxon>Fungi</taxon>
        <taxon>Dikarya</taxon>
        <taxon>Basidiomycota</taxon>
        <taxon>Agaricomycotina</taxon>
        <taxon>Agaricomycetes</taxon>
        <taxon>Agaricomycetidae</taxon>
        <taxon>Agaricales</taxon>
        <taxon>Marasmiineae</taxon>
        <taxon>Physalacriaceae</taxon>
        <taxon>Armillaria</taxon>
    </lineage>
</organism>
<reference evidence="3" key="1">
    <citation type="journal article" date="2017" name="Nat. Ecol. Evol.">
        <title>Genome expansion and lineage-specific genetic innovations in the forest pathogenic fungi Armillaria.</title>
        <authorList>
            <person name="Sipos G."/>
            <person name="Prasanna A.N."/>
            <person name="Walter M.C."/>
            <person name="O'Connor E."/>
            <person name="Balint B."/>
            <person name="Krizsan K."/>
            <person name="Kiss B."/>
            <person name="Hess J."/>
            <person name="Varga T."/>
            <person name="Slot J."/>
            <person name="Riley R."/>
            <person name="Boka B."/>
            <person name="Rigling D."/>
            <person name="Barry K."/>
            <person name="Lee J."/>
            <person name="Mihaltcheva S."/>
            <person name="LaButti K."/>
            <person name="Lipzen A."/>
            <person name="Waldron R."/>
            <person name="Moloney N.M."/>
            <person name="Sperisen C."/>
            <person name="Kredics L."/>
            <person name="Vagvoelgyi C."/>
            <person name="Patrignani A."/>
            <person name="Fitzpatrick D."/>
            <person name="Nagy I."/>
            <person name="Doyle S."/>
            <person name="Anderson J.B."/>
            <person name="Grigoriev I.V."/>
            <person name="Gueldener U."/>
            <person name="Muensterkoetter M."/>
            <person name="Nagy L.G."/>
        </authorList>
    </citation>
    <scope>NUCLEOTIDE SEQUENCE [LARGE SCALE GENOMIC DNA]</scope>
    <source>
        <strain evidence="3">Ar21-2</strain>
    </source>
</reference>
<accession>A0A2H3CSZ6</accession>
<proteinExistence type="predicted"/>
<dbReference type="Proteomes" id="UP000217790">
    <property type="component" value="Unassembled WGS sequence"/>
</dbReference>
<gene>
    <name evidence="2" type="ORF">ARMGADRAFT_1086667</name>
</gene>
<dbReference type="AlphaFoldDB" id="A0A2H3CSZ6"/>
<name>A0A2H3CSZ6_ARMGA</name>
<sequence length="182" mass="20409">MSQVLVKVCIYALALARASTAGLYTTCSVGTAGIIDSTRIDSSIQHRVFEYIEGMLQDIRRTYPDQFDPPPITELTHRQWYDWGADVYGSTMMPDPDDASSTPTYTIRFLSSLNPRAPSTWSCQEAFLICYEHRPTFVCEAMNPAQKRRMVLSLIRFLPASPLHDSQSLATLLIDGLSLARP</sequence>
<keyword evidence="1" id="KW-0732">Signal</keyword>
<evidence type="ECO:0000313" key="2">
    <source>
        <dbReference type="EMBL" id="PBK86189.1"/>
    </source>
</evidence>
<keyword evidence="3" id="KW-1185">Reference proteome</keyword>
<evidence type="ECO:0000313" key="3">
    <source>
        <dbReference type="Proteomes" id="UP000217790"/>
    </source>
</evidence>
<feature type="signal peptide" evidence="1">
    <location>
        <begin position="1"/>
        <end position="16"/>
    </location>
</feature>
<dbReference type="EMBL" id="KZ293685">
    <property type="protein sequence ID" value="PBK86189.1"/>
    <property type="molecule type" value="Genomic_DNA"/>
</dbReference>
<feature type="chain" id="PRO_5013574685" evidence="1">
    <location>
        <begin position="17"/>
        <end position="182"/>
    </location>
</feature>
<evidence type="ECO:0000256" key="1">
    <source>
        <dbReference type="SAM" id="SignalP"/>
    </source>
</evidence>
<dbReference type="InParanoid" id="A0A2H3CSZ6"/>